<organism evidence="1 2">
    <name type="scientific">Streptomyces scabichelini</name>
    <dbReference type="NCBI Taxonomy" id="2711217"/>
    <lineage>
        <taxon>Bacteria</taxon>
        <taxon>Bacillati</taxon>
        <taxon>Actinomycetota</taxon>
        <taxon>Actinomycetes</taxon>
        <taxon>Kitasatosporales</taxon>
        <taxon>Streptomycetaceae</taxon>
        <taxon>Streptomyces</taxon>
    </lineage>
</organism>
<accession>A0A6G4VMC9</accession>
<dbReference type="Proteomes" id="UP000472335">
    <property type="component" value="Unassembled WGS sequence"/>
</dbReference>
<protein>
    <submittedName>
        <fullName evidence="1">PIN domain nuclease</fullName>
    </submittedName>
</protein>
<dbReference type="EMBL" id="JAAKZY010000306">
    <property type="protein sequence ID" value="NGO14940.1"/>
    <property type="molecule type" value="Genomic_DNA"/>
</dbReference>
<dbReference type="Gene3D" id="3.40.50.1010">
    <property type="entry name" value="5'-nuclease"/>
    <property type="match status" value="1"/>
</dbReference>
<name>A0A6G4VMC9_9ACTN</name>
<dbReference type="AlphaFoldDB" id="A0A6G4VMC9"/>
<dbReference type="SUPFAM" id="SSF88723">
    <property type="entry name" value="PIN domain-like"/>
    <property type="match status" value="1"/>
</dbReference>
<reference evidence="1 2" key="1">
    <citation type="submission" date="2020-02" db="EMBL/GenBank/DDBJ databases">
        <title>Whole-genome analyses of novel actinobacteria.</title>
        <authorList>
            <person name="Sahin N."/>
            <person name="Gencbay T."/>
        </authorList>
    </citation>
    <scope>NUCLEOTIDE SEQUENCE [LARGE SCALE GENOMIC DNA]</scope>
    <source>
        <strain evidence="1 2">HC44</strain>
    </source>
</reference>
<keyword evidence="2" id="KW-1185">Reference proteome</keyword>
<proteinExistence type="predicted"/>
<evidence type="ECO:0000313" key="2">
    <source>
        <dbReference type="Proteomes" id="UP000472335"/>
    </source>
</evidence>
<comment type="caution">
    <text evidence="1">The sequence shown here is derived from an EMBL/GenBank/DDBJ whole genome shotgun (WGS) entry which is preliminary data.</text>
</comment>
<dbReference type="InterPro" id="IPR029060">
    <property type="entry name" value="PIN-like_dom_sf"/>
</dbReference>
<evidence type="ECO:0000313" key="1">
    <source>
        <dbReference type="EMBL" id="NGO14940.1"/>
    </source>
</evidence>
<gene>
    <name evidence="1" type="ORF">G5C60_46960</name>
</gene>
<dbReference type="RefSeq" id="WP_165269804.1">
    <property type="nucleotide sequence ID" value="NZ_JAAKZY010000306.1"/>
</dbReference>
<sequence>MSETFLIDTSALIRFYRGRTGAEWDQLVGSGASPVDLLVAVTAQHHKLTVLHQDSDFETMTRATGQPVRRILD</sequence>